<proteinExistence type="inferred from homology"/>
<dbReference type="GO" id="GO:0004784">
    <property type="term" value="F:superoxide dismutase activity"/>
    <property type="evidence" value="ECO:0007669"/>
    <property type="project" value="UniProtKB-EC"/>
</dbReference>
<protein>
    <recommendedName>
        <fullName evidence="2 6">Superoxide dismutase</fullName>
        <ecNumber evidence="2 6">1.15.1.1</ecNumber>
    </recommendedName>
</protein>
<dbReference type="InterPro" id="IPR019831">
    <property type="entry name" value="Mn/Fe_SOD_N"/>
</dbReference>
<dbReference type="InterPro" id="IPR019833">
    <property type="entry name" value="Mn/Fe_SOD_BS"/>
</dbReference>
<keyword evidence="4 6" id="KW-0560">Oxidoreductase</keyword>
<dbReference type="SUPFAM" id="SSF54719">
    <property type="entry name" value="Fe,Mn superoxide dismutase (SOD), C-terminal domain"/>
    <property type="match status" value="1"/>
</dbReference>
<dbReference type="Gene3D" id="1.10.287.990">
    <property type="entry name" value="Fe,Mn superoxide dismutase (SOD) domain"/>
    <property type="match status" value="1"/>
</dbReference>
<evidence type="ECO:0000256" key="4">
    <source>
        <dbReference type="ARBA" id="ARBA00023002"/>
    </source>
</evidence>
<dbReference type="InterPro" id="IPR001189">
    <property type="entry name" value="Mn/Fe_SOD"/>
</dbReference>
<dbReference type="Gene3D" id="3.55.40.20">
    <property type="entry name" value="Iron/manganese superoxide dismutase, C-terminal domain"/>
    <property type="match status" value="1"/>
</dbReference>
<gene>
    <name evidence="9" type="ORF">IAC74_06385</name>
</gene>
<organism evidence="9 10">
    <name type="scientific">Candidatus Aphodoplasma excrementigallinarum</name>
    <dbReference type="NCBI Taxonomy" id="2840673"/>
    <lineage>
        <taxon>Bacteria</taxon>
        <taxon>Bacillati</taxon>
        <taxon>Bacillota</taxon>
        <taxon>Clostridia</taxon>
        <taxon>Eubacteriales</taxon>
        <taxon>Candidatus Aphodoplasma</taxon>
    </lineage>
</organism>
<keyword evidence="3 5" id="KW-0479">Metal-binding</keyword>
<dbReference type="PIRSF" id="PIRSF000349">
    <property type="entry name" value="SODismutase"/>
    <property type="match status" value="1"/>
</dbReference>
<evidence type="ECO:0000256" key="1">
    <source>
        <dbReference type="ARBA" id="ARBA00008714"/>
    </source>
</evidence>
<dbReference type="InterPro" id="IPR036314">
    <property type="entry name" value="SOD_C_sf"/>
</dbReference>
<evidence type="ECO:0000256" key="6">
    <source>
        <dbReference type="RuleBase" id="RU000414"/>
    </source>
</evidence>
<dbReference type="SUPFAM" id="SSF46609">
    <property type="entry name" value="Fe,Mn superoxide dismutase (SOD), N-terminal domain"/>
    <property type="match status" value="1"/>
</dbReference>
<dbReference type="PROSITE" id="PS00088">
    <property type="entry name" value="SOD_MN"/>
    <property type="match status" value="1"/>
</dbReference>
<dbReference type="EC" id="1.15.1.1" evidence="2 6"/>
<dbReference type="GO" id="GO:0005737">
    <property type="term" value="C:cytoplasm"/>
    <property type="evidence" value="ECO:0007669"/>
    <property type="project" value="TreeGrafter"/>
</dbReference>
<dbReference type="AlphaFoldDB" id="A0A9D1NHX9"/>
<dbReference type="InterPro" id="IPR019832">
    <property type="entry name" value="Mn/Fe_SOD_C"/>
</dbReference>
<dbReference type="PRINTS" id="PR01703">
    <property type="entry name" value="MNSODISMTASE"/>
</dbReference>
<feature type="binding site" evidence="5">
    <location>
        <position position="34"/>
    </location>
    <ligand>
        <name>Mn(2+)</name>
        <dbReference type="ChEBI" id="CHEBI:29035"/>
    </ligand>
</feature>
<evidence type="ECO:0000259" key="7">
    <source>
        <dbReference type="Pfam" id="PF00081"/>
    </source>
</evidence>
<evidence type="ECO:0000313" key="10">
    <source>
        <dbReference type="Proteomes" id="UP000886743"/>
    </source>
</evidence>
<dbReference type="PANTHER" id="PTHR43595:SF2">
    <property type="entry name" value="SMALL RIBOSOMAL SUBUNIT PROTEIN MS42"/>
    <property type="match status" value="1"/>
</dbReference>
<dbReference type="Proteomes" id="UP000886743">
    <property type="component" value="Unassembled WGS sequence"/>
</dbReference>
<comment type="caution">
    <text evidence="9">The sequence shown here is derived from an EMBL/GenBank/DDBJ whole genome shotgun (WGS) entry which is preliminary data.</text>
</comment>
<dbReference type="InterPro" id="IPR036324">
    <property type="entry name" value="Mn/Fe_SOD_N_sf"/>
</dbReference>
<reference evidence="9" key="2">
    <citation type="journal article" date="2021" name="PeerJ">
        <title>Extensive microbial diversity within the chicken gut microbiome revealed by metagenomics and culture.</title>
        <authorList>
            <person name="Gilroy R."/>
            <person name="Ravi A."/>
            <person name="Getino M."/>
            <person name="Pursley I."/>
            <person name="Horton D.L."/>
            <person name="Alikhan N.F."/>
            <person name="Baker D."/>
            <person name="Gharbi K."/>
            <person name="Hall N."/>
            <person name="Watson M."/>
            <person name="Adriaenssens E.M."/>
            <person name="Foster-Nyarko E."/>
            <person name="Jarju S."/>
            <person name="Secka A."/>
            <person name="Antonio M."/>
            <person name="Oren A."/>
            <person name="Chaudhuri R.R."/>
            <person name="La Ragione R."/>
            <person name="Hildebrand F."/>
            <person name="Pallen M.J."/>
        </authorList>
    </citation>
    <scope>NUCLEOTIDE SEQUENCE</scope>
    <source>
        <strain evidence="9">4920</strain>
    </source>
</reference>
<evidence type="ECO:0000259" key="8">
    <source>
        <dbReference type="Pfam" id="PF02777"/>
    </source>
</evidence>
<dbReference type="GO" id="GO:0046872">
    <property type="term" value="F:metal ion binding"/>
    <property type="evidence" value="ECO:0007669"/>
    <property type="project" value="UniProtKB-KW"/>
</dbReference>
<comment type="similarity">
    <text evidence="1 6">Belongs to the iron/manganese superoxide dismutase family.</text>
</comment>
<comment type="catalytic activity">
    <reaction evidence="6">
        <text>2 superoxide + 2 H(+) = H2O2 + O2</text>
        <dbReference type="Rhea" id="RHEA:20696"/>
        <dbReference type="ChEBI" id="CHEBI:15378"/>
        <dbReference type="ChEBI" id="CHEBI:15379"/>
        <dbReference type="ChEBI" id="CHEBI:16240"/>
        <dbReference type="ChEBI" id="CHEBI:18421"/>
        <dbReference type="EC" id="1.15.1.1"/>
    </reaction>
</comment>
<name>A0A9D1NHX9_9FIRM</name>
<comment type="function">
    <text evidence="6">Destroys radicals which are normally produced within the cells and which are toxic to biological systems.</text>
</comment>
<dbReference type="Pfam" id="PF00081">
    <property type="entry name" value="Sod_Fe_N"/>
    <property type="match status" value="1"/>
</dbReference>
<dbReference type="PANTHER" id="PTHR43595">
    <property type="entry name" value="37S RIBOSOMAL PROTEIN S26, MITOCHONDRIAL"/>
    <property type="match status" value="1"/>
</dbReference>
<reference evidence="9" key="1">
    <citation type="submission" date="2020-10" db="EMBL/GenBank/DDBJ databases">
        <authorList>
            <person name="Gilroy R."/>
        </authorList>
    </citation>
    <scope>NUCLEOTIDE SEQUENCE</scope>
    <source>
        <strain evidence="9">4920</strain>
    </source>
</reference>
<feature type="domain" description="Manganese/iron superoxide dismutase C-terminal" evidence="8">
    <location>
        <begin position="105"/>
        <end position="202"/>
    </location>
</feature>
<feature type="binding site" evidence="5">
    <location>
        <position position="176"/>
    </location>
    <ligand>
        <name>Mn(2+)</name>
        <dbReference type="ChEBI" id="CHEBI:29035"/>
    </ligand>
</feature>
<dbReference type="EMBL" id="DVOF01000187">
    <property type="protein sequence ID" value="HIV03186.1"/>
    <property type="molecule type" value="Genomic_DNA"/>
</dbReference>
<sequence length="209" mass="24509">MNMERAHYEFTLPPLCYDFDALEPYIDTETVYLHHNKHFQTYTDNLNAVLKKYPRLWRYSIEELLTRPKLLPKDDQTKLINNAGGYYNHDFYFRNLRAGKPGNRPSGALAAAIEATFGGFEPFKDEFTKQALAVFGSGYLWLVKSGGRLGLLPTKNQDAPITYGYTPIACIDVWEHAYYLKYHNRRVEYIQNWFYIVNWAMSERMYAES</sequence>
<feature type="domain" description="Manganese/iron superoxide dismutase N-terminal" evidence="7">
    <location>
        <begin position="9"/>
        <end position="96"/>
    </location>
</feature>
<evidence type="ECO:0000256" key="5">
    <source>
        <dbReference type="PIRSR" id="PIRSR000349-1"/>
    </source>
</evidence>
<dbReference type="Pfam" id="PF02777">
    <property type="entry name" value="Sod_Fe_C"/>
    <property type="match status" value="1"/>
</dbReference>
<evidence type="ECO:0000256" key="3">
    <source>
        <dbReference type="ARBA" id="ARBA00022723"/>
    </source>
</evidence>
<feature type="binding site" evidence="5">
    <location>
        <position position="172"/>
    </location>
    <ligand>
        <name>Mn(2+)</name>
        <dbReference type="ChEBI" id="CHEBI:29035"/>
    </ligand>
</feature>
<evidence type="ECO:0000313" key="9">
    <source>
        <dbReference type="EMBL" id="HIV03186.1"/>
    </source>
</evidence>
<evidence type="ECO:0000256" key="2">
    <source>
        <dbReference type="ARBA" id="ARBA00012682"/>
    </source>
</evidence>
<feature type="binding site" evidence="5">
    <location>
        <position position="89"/>
    </location>
    <ligand>
        <name>Mn(2+)</name>
        <dbReference type="ChEBI" id="CHEBI:29035"/>
    </ligand>
</feature>
<accession>A0A9D1NHX9</accession>